<organism evidence="6 7">
    <name type="scientific">Chaetomium fimeti</name>
    <dbReference type="NCBI Taxonomy" id="1854472"/>
    <lineage>
        <taxon>Eukaryota</taxon>
        <taxon>Fungi</taxon>
        <taxon>Dikarya</taxon>
        <taxon>Ascomycota</taxon>
        <taxon>Pezizomycotina</taxon>
        <taxon>Sordariomycetes</taxon>
        <taxon>Sordariomycetidae</taxon>
        <taxon>Sordariales</taxon>
        <taxon>Chaetomiaceae</taxon>
        <taxon>Chaetomium</taxon>
    </lineage>
</organism>
<feature type="region of interest" description="Disordered" evidence="4">
    <location>
        <begin position="1924"/>
        <end position="1959"/>
    </location>
</feature>
<dbReference type="Pfam" id="PF12796">
    <property type="entry name" value="Ank_2"/>
    <property type="match status" value="2"/>
</dbReference>
<dbReference type="GeneID" id="87839756"/>
<dbReference type="InterPro" id="IPR050745">
    <property type="entry name" value="Multifunctional_regulatory"/>
</dbReference>
<dbReference type="SMART" id="SM00248">
    <property type="entry name" value="ANK"/>
    <property type="match status" value="27"/>
</dbReference>
<dbReference type="InterPro" id="IPR056884">
    <property type="entry name" value="NPHP3-like_N"/>
</dbReference>
<reference evidence="6" key="1">
    <citation type="journal article" date="2023" name="Mol. Phylogenet. Evol.">
        <title>Genome-scale phylogeny and comparative genomics of the fungal order Sordariales.</title>
        <authorList>
            <person name="Hensen N."/>
            <person name="Bonometti L."/>
            <person name="Westerberg I."/>
            <person name="Brannstrom I.O."/>
            <person name="Guillou S."/>
            <person name="Cros-Aarteil S."/>
            <person name="Calhoun S."/>
            <person name="Haridas S."/>
            <person name="Kuo A."/>
            <person name="Mondo S."/>
            <person name="Pangilinan J."/>
            <person name="Riley R."/>
            <person name="LaButti K."/>
            <person name="Andreopoulos B."/>
            <person name="Lipzen A."/>
            <person name="Chen C."/>
            <person name="Yan M."/>
            <person name="Daum C."/>
            <person name="Ng V."/>
            <person name="Clum A."/>
            <person name="Steindorff A."/>
            <person name="Ohm R.A."/>
            <person name="Martin F."/>
            <person name="Silar P."/>
            <person name="Natvig D.O."/>
            <person name="Lalanne C."/>
            <person name="Gautier V."/>
            <person name="Ament-Velasquez S.L."/>
            <person name="Kruys A."/>
            <person name="Hutchinson M.I."/>
            <person name="Powell A.J."/>
            <person name="Barry K."/>
            <person name="Miller A.N."/>
            <person name="Grigoriev I.V."/>
            <person name="Debuchy R."/>
            <person name="Gladieux P."/>
            <person name="Hiltunen Thoren M."/>
            <person name="Johannesson H."/>
        </authorList>
    </citation>
    <scope>NUCLEOTIDE SEQUENCE</scope>
    <source>
        <strain evidence="6">CBS 168.71</strain>
    </source>
</reference>
<gene>
    <name evidence="6" type="ORF">B0H64DRAFT_381532</name>
</gene>
<dbReference type="Proteomes" id="UP001278766">
    <property type="component" value="Unassembled WGS sequence"/>
</dbReference>
<evidence type="ECO:0000256" key="2">
    <source>
        <dbReference type="ARBA" id="ARBA00023043"/>
    </source>
</evidence>
<keyword evidence="2 3" id="KW-0040">ANK repeat</keyword>
<feature type="repeat" description="ANK" evidence="3">
    <location>
        <begin position="1074"/>
        <end position="1095"/>
    </location>
</feature>
<dbReference type="Pfam" id="PF00023">
    <property type="entry name" value="Ank"/>
    <property type="match status" value="3"/>
</dbReference>
<dbReference type="PANTHER" id="PTHR24189">
    <property type="entry name" value="MYOTROPHIN"/>
    <property type="match status" value="1"/>
</dbReference>
<dbReference type="Pfam" id="PF24883">
    <property type="entry name" value="NPHP3_N"/>
    <property type="match status" value="1"/>
</dbReference>
<keyword evidence="7" id="KW-1185">Reference proteome</keyword>
<feature type="region of interest" description="Disordered" evidence="4">
    <location>
        <begin position="53"/>
        <end position="89"/>
    </location>
</feature>
<feature type="compositionally biased region" description="Low complexity" evidence="4">
    <location>
        <begin position="62"/>
        <end position="89"/>
    </location>
</feature>
<accession>A0AAE0LWZ9</accession>
<sequence length="1959" mass="215269">MDDPNVQTYDIIERDTDRIARLHKWLQPSDFLSPGNEFMKHLRSYSPPFRAWAGLDDDDDNTTTTATTTNNDDANPAPGTTPSSTPTQTHHCLHVRGVAGSGKSVFAADTIRQLQQDSGINGDRDRDRERERIVLFFFFRQIVDRNHTARYLVRDFAAQLLPHCPALVAALTAVSREHAVRGNEMGMVWPAVVAALRGEEVGGRVFCVGMVGRLVALATPEVGQGRMGAAAAVRVMRALGHPGVVRLRLDPALLSPDVARDDKNELARLLADNLAEDSLDRLPRTLRAVGVTAEQQAKILMCLGSLLSRMLDVDLRRGKDLLLEDETVSVIHHSFTEFLHDASRKDVAGSFPVLEGEASHAMLAVLSLEYLNGCPPLDITIDDRRIPTYPELHFRSEETERRTKIRTDTRLNQPLALYAVDNLFFHINKVPRGTSGVQKLLVALHRYLTPDKPAFQTWMIMKWDGALTASFNIFHLITSAPYGGLVPAYVVDYLAEREPELLDGRDWDGFTPLAYASRHGHADFVEALIARGAYLASGSKEGSTPLHLAARNGHVAAVRLLLNAGVDPLIKTWPVSYAWNPDYSWYHTYTQEEAEERRETALSHAFQGDDNEVINLCLHQVDKVENVKAILDTGKLYKAAQARNLDLIKGNSYDHGFEGGNAGRGPTPLHAGRDKKTAAECLRLLKDAGTDLNATTDGDWRIGKEVTALHMAVQRSDEWGYVWASTTEPNLINLLLSAGVNPRAKTKDGDTALHLISPGWPRLIRSLVDHGIDINAVNASGRSPLLEITARLKHSPSDGRRAIKVFNQLLELGADVHIADNRGDTVFHQVIKSITYFCDPNLIPFIEKLVLAGADPNKRNKKGHPPLWLYQPADDDDEVNDDEVLRKLVDCGLDLNACDEKGRTILWVLLGQYLSAPRTVEGLVRLGADPTRLTHEGRTLLHAAVERPNSLEWFRYLISAGVRPDTRGKKGETVIHEVFSRDVTADDAQKALRLLLEAGAPPLARNTKGQSVLHVANDWERLEIALTTPAFSGLDVNEPDVDGLTPLHHAVALGERAVWELVKAGADPTLLTVDGLSPLHVAARRGDAGVVGILLALYRERNVLGSHVNLLGDGRAPIHYACRSGSPEAVWDLLRNGANARTRDDKGLTPLHALVEFEPPEEFNPTEDSLPRAGNIVGMLKLAGADISAETVVQRKEETTPRAMTPLDLAVERNSWEIVRRLIAHGAEPRDSHRHSKDFAMATDKEKAAEEARKAQASVPGVLGPADRTCRWRGRWAACLGARISVEKETRFIADGQDILNIESQNDNDWTGNDILSRVLQDGDHDTIKEYFELGGDISRLSHYRMDTFLHDVVEQGYTELLAHFRCKVDELEAQKWVQKEDDSCGTLLGTACRGGAARPPYGHGYDKLQGGTGLHILACAVAFWQVEALEYLLSKGPDIEARNKKGMTPLLAAIHEESPDRPWREETVRVLLRHGADVNATIETTGEDASSGSSALEISSNPSITKLLLEHGARVESCPGILIRAIREWMEPGIVKLLLDGGADPNELPPVRRKRSEHTDVQPRYALHEAARPATRHNPAFDFNSRQQSVIDLLLSRGADPYAPYPDGSFALQGIVEDRGQVDSDLFPKASETNCNRQGHHGRTLLTSACIPTIPLGPDPDYRPRYPTVMPDLVQNQLDVGADPLIVDDEGRTPLHWLCTFPGAFDLAHRNAFAALTEHGPAALAAGDEQNRTPLHLALATYADRSQEDPFAIRHLLSAGADPAVPDPTTGNSALHCVAPRLVGEPRGNPGGGAAALFRELAARPGLDINARNAAGETPVFGFAAASGWEGIDDMTTHLEMLDVFVELGADLGLVGARGRTLLHVTAGRETPKWKYAQAKGLEDVFKRLMELGVDPRADDDELRTAIDVAVARNLDGIMEDSRRRKEEARARLENGSESESDSDSDSGSDVDFDSFFR</sequence>
<proteinExistence type="predicted"/>
<dbReference type="InterPro" id="IPR036770">
    <property type="entry name" value="Ankyrin_rpt-contain_sf"/>
</dbReference>
<feature type="repeat" description="ANK" evidence="3">
    <location>
        <begin position="1731"/>
        <end position="1769"/>
    </location>
</feature>
<keyword evidence="1" id="KW-0677">Repeat</keyword>
<dbReference type="EMBL" id="JAUEPN010000001">
    <property type="protein sequence ID" value="KAK3300678.1"/>
    <property type="molecule type" value="Genomic_DNA"/>
</dbReference>
<dbReference type="PROSITE" id="PS50297">
    <property type="entry name" value="ANK_REP_REGION"/>
    <property type="match status" value="6"/>
</dbReference>
<feature type="repeat" description="ANK" evidence="3">
    <location>
        <begin position="1202"/>
        <end position="1234"/>
    </location>
</feature>
<protein>
    <submittedName>
        <fullName evidence="6">Ankyrin repeat-containing domain protein</fullName>
    </submittedName>
</protein>
<name>A0AAE0LWZ9_9PEZI</name>
<dbReference type="RefSeq" id="XP_062664192.1">
    <property type="nucleotide sequence ID" value="XM_062802808.1"/>
</dbReference>
<feature type="repeat" description="ANK" evidence="3">
    <location>
        <begin position="541"/>
        <end position="567"/>
    </location>
</feature>
<evidence type="ECO:0000256" key="4">
    <source>
        <dbReference type="SAM" id="MobiDB-lite"/>
    </source>
</evidence>
<dbReference type="Gene3D" id="1.25.40.20">
    <property type="entry name" value="Ankyrin repeat-containing domain"/>
    <property type="match status" value="9"/>
</dbReference>
<feature type="compositionally biased region" description="Basic and acidic residues" evidence="4">
    <location>
        <begin position="1924"/>
        <end position="1936"/>
    </location>
</feature>
<dbReference type="PROSITE" id="PS50088">
    <property type="entry name" value="ANK_REPEAT"/>
    <property type="match status" value="8"/>
</dbReference>
<evidence type="ECO:0000313" key="6">
    <source>
        <dbReference type="EMBL" id="KAK3300678.1"/>
    </source>
</evidence>
<dbReference type="PANTHER" id="PTHR24189:SF50">
    <property type="entry name" value="ANKYRIN REPEAT AND SOCS BOX PROTEIN 2"/>
    <property type="match status" value="1"/>
</dbReference>
<feature type="domain" description="Nephrocystin 3-like N-terminal" evidence="5">
    <location>
        <begin position="88"/>
        <end position="208"/>
    </location>
</feature>
<feature type="repeat" description="ANK" evidence="3">
    <location>
        <begin position="508"/>
        <end position="540"/>
    </location>
</feature>
<feature type="repeat" description="ANK" evidence="3">
    <location>
        <begin position="1113"/>
        <end position="1145"/>
    </location>
</feature>
<dbReference type="InterPro" id="IPR002110">
    <property type="entry name" value="Ankyrin_rpt"/>
</dbReference>
<dbReference type="SUPFAM" id="SSF48403">
    <property type="entry name" value="Ankyrin repeat"/>
    <property type="match status" value="6"/>
</dbReference>
<comment type="caution">
    <text evidence="6">The sequence shown here is derived from an EMBL/GenBank/DDBJ whole genome shotgun (WGS) entry which is preliminary data.</text>
</comment>
<evidence type="ECO:0000256" key="3">
    <source>
        <dbReference type="PROSITE-ProRule" id="PRU00023"/>
    </source>
</evidence>
<reference evidence="6" key="2">
    <citation type="submission" date="2023-06" db="EMBL/GenBank/DDBJ databases">
        <authorList>
            <consortium name="Lawrence Berkeley National Laboratory"/>
            <person name="Haridas S."/>
            <person name="Hensen N."/>
            <person name="Bonometti L."/>
            <person name="Westerberg I."/>
            <person name="Brannstrom I.O."/>
            <person name="Guillou S."/>
            <person name="Cros-Aarteil S."/>
            <person name="Calhoun S."/>
            <person name="Kuo A."/>
            <person name="Mondo S."/>
            <person name="Pangilinan J."/>
            <person name="Riley R."/>
            <person name="Labutti K."/>
            <person name="Andreopoulos B."/>
            <person name="Lipzen A."/>
            <person name="Chen C."/>
            <person name="Yanf M."/>
            <person name="Daum C."/>
            <person name="Ng V."/>
            <person name="Clum A."/>
            <person name="Steindorff A."/>
            <person name="Ohm R."/>
            <person name="Martin F."/>
            <person name="Silar P."/>
            <person name="Natvig D."/>
            <person name="Lalanne C."/>
            <person name="Gautier V."/>
            <person name="Ament-Velasquez S.L."/>
            <person name="Kruys A."/>
            <person name="Hutchinson M.I."/>
            <person name="Powell A.J."/>
            <person name="Barry K."/>
            <person name="Miller A.N."/>
            <person name="Grigoriev I.V."/>
            <person name="Debuchy R."/>
            <person name="Gladieux P."/>
            <person name="Thoren M.H."/>
            <person name="Johannesson H."/>
        </authorList>
    </citation>
    <scope>NUCLEOTIDE SEQUENCE</scope>
    <source>
        <strain evidence="6">CBS 168.71</strain>
    </source>
</reference>
<evidence type="ECO:0000256" key="1">
    <source>
        <dbReference type="ARBA" id="ARBA00022737"/>
    </source>
</evidence>
<evidence type="ECO:0000313" key="7">
    <source>
        <dbReference type="Proteomes" id="UP001278766"/>
    </source>
</evidence>
<evidence type="ECO:0000259" key="5">
    <source>
        <dbReference type="Pfam" id="PF24883"/>
    </source>
</evidence>
<feature type="compositionally biased region" description="Acidic residues" evidence="4">
    <location>
        <begin position="1938"/>
        <end position="1959"/>
    </location>
</feature>
<feature type="repeat" description="ANK" evidence="3">
    <location>
        <begin position="1446"/>
        <end position="1484"/>
    </location>
</feature>
<dbReference type="PRINTS" id="PR01415">
    <property type="entry name" value="ANKYRIN"/>
</dbReference>
<feature type="repeat" description="ANK" evidence="3">
    <location>
        <begin position="936"/>
        <end position="969"/>
    </location>
</feature>